<dbReference type="AlphaFoldDB" id="A0A6I6EDD5"/>
<dbReference type="KEGG" id="moj:D7D94_11600"/>
<feature type="region of interest" description="Disordered" evidence="1">
    <location>
        <begin position="170"/>
        <end position="198"/>
    </location>
</feature>
<name>A0A6I6EDD5_9MICO</name>
<evidence type="ECO:0000313" key="3">
    <source>
        <dbReference type="Proteomes" id="UP000422989"/>
    </source>
</evidence>
<feature type="region of interest" description="Disordered" evidence="1">
    <location>
        <begin position="210"/>
        <end position="254"/>
    </location>
</feature>
<feature type="compositionally biased region" description="Basic and acidic residues" evidence="1">
    <location>
        <begin position="239"/>
        <end position="250"/>
    </location>
</feature>
<gene>
    <name evidence="2" type="ORF">D7D94_11600</name>
</gene>
<protein>
    <submittedName>
        <fullName evidence="2">DUF952 domain-containing protein</fullName>
    </submittedName>
</protein>
<reference evidence="2 3" key="1">
    <citation type="submission" date="2018-09" db="EMBL/GenBank/DDBJ databases">
        <title>Whole genome sequencing of Microbacterium oryzae strain MB-10T.</title>
        <authorList>
            <person name="Das S.K."/>
        </authorList>
    </citation>
    <scope>NUCLEOTIDE SEQUENCE [LARGE SCALE GENOMIC DNA]</scope>
    <source>
        <strain evidence="2 3">MB-10</strain>
    </source>
</reference>
<evidence type="ECO:0000256" key="1">
    <source>
        <dbReference type="SAM" id="MobiDB-lite"/>
    </source>
</evidence>
<dbReference type="InterPro" id="IPR009297">
    <property type="entry name" value="DUF952"/>
</dbReference>
<dbReference type="OrthoDB" id="5638018at2"/>
<keyword evidence="3" id="KW-1185">Reference proteome</keyword>
<dbReference type="SUPFAM" id="SSF56399">
    <property type="entry name" value="ADP-ribosylation"/>
    <property type="match status" value="1"/>
</dbReference>
<dbReference type="Gene3D" id="3.20.170.20">
    <property type="entry name" value="Protein of unknown function DUF952"/>
    <property type="match status" value="1"/>
</dbReference>
<sequence length="381" mass="41598">MLQPAPRTPGDLSRGSNPHGVDQPAELLDAPRQRHQLRVGDLFDQPEDPVQQLRGPSHQSGGSGSRDRAGVFDHALTIGATTDIPGPENRKSSGGGELEEDTPREGICARDVLPQPNTKDIDMKRIAYRTTRVTHPILLAGPRPSAQRTQRAHLSIPSSLAASRRRLAPCRTNPTTTSWHRRTRRDPRSVCPTVPQASARAMARCRRMPFGAPSADRTKATARPRTRTPSTWKTCPDPSIRDGRRGDQRGRSFGIVPASCRSHTIRGASMTDSDERYDVVFHIAVEDDWELSRAPGMYRVSTRGIPLEEAGFIHATTEDRVDDVVASEFADSSLPLVAVELDVAALEAAGSPVLIEDGSPSIMGPIPMTDDVIVSERPLYD</sequence>
<dbReference type="Proteomes" id="UP000422989">
    <property type="component" value="Chromosome"/>
</dbReference>
<dbReference type="Pfam" id="PF06108">
    <property type="entry name" value="DUF952"/>
    <property type="match status" value="1"/>
</dbReference>
<dbReference type="EMBL" id="CP032550">
    <property type="protein sequence ID" value="QGU28928.1"/>
    <property type="molecule type" value="Genomic_DNA"/>
</dbReference>
<evidence type="ECO:0000313" key="2">
    <source>
        <dbReference type="EMBL" id="QGU28928.1"/>
    </source>
</evidence>
<proteinExistence type="predicted"/>
<organism evidence="2 3">
    <name type="scientific">Microbacterium oryzae</name>
    <dbReference type="NCBI Taxonomy" id="743009"/>
    <lineage>
        <taxon>Bacteria</taxon>
        <taxon>Bacillati</taxon>
        <taxon>Actinomycetota</taxon>
        <taxon>Actinomycetes</taxon>
        <taxon>Micrococcales</taxon>
        <taxon>Microbacteriaceae</taxon>
        <taxon>Microbacterium</taxon>
    </lineage>
</organism>
<accession>A0A6I6EDD5</accession>
<feature type="region of interest" description="Disordered" evidence="1">
    <location>
        <begin position="1"/>
        <end position="104"/>
    </location>
</feature>